<sequence>MTTYTEYNNKKPYDVEDNDKFIFEDRTGLQLTCCDCGLTHLLHFELISKPHKIQLTVWGSGRSTGQFRRYFPPKVKKAIEVLKEYKKKREELEETTRNGHDGITS</sequence>
<comment type="caution">
    <text evidence="1">The sequence shown here is derived from an EMBL/GenBank/DDBJ whole genome shotgun (WGS) entry which is preliminary data.</text>
</comment>
<proteinExistence type="predicted"/>
<reference evidence="1" key="1">
    <citation type="journal article" date="2015" name="Nature">
        <title>Complex archaea that bridge the gap between prokaryotes and eukaryotes.</title>
        <authorList>
            <person name="Spang A."/>
            <person name="Saw J.H."/>
            <person name="Jorgensen S.L."/>
            <person name="Zaremba-Niedzwiedzka K."/>
            <person name="Martijn J."/>
            <person name="Lind A.E."/>
            <person name="van Eijk R."/>
            <person name="Schleper C."/>
            <person name="Guy L."/>
            <person name="Ettema T.J."/>
        </authorList>
    </citation>
    <scope>NUCLEOTIDE SEQUENCE</scope>
</reference>
<dbReference type="EMBL" id="LAZR01001469">
    <property type="protein sequence ID" value="KKN44114.1"/>
    <property type="molecule type" value="Genomic_DNA"/>
</dbReference>
<evidence type="ECO:0000313" key="1">
    <source>
        <dbReference type="EMBL" id="KKN44114.1"/>
    </source>
</evidence>
<name>A0A0F9QNU9_9ZZZZ</name>
<organism evidence="1">
    <name type="scientific">marine sediment metagenome</name>
    <dbReference type="NCBI Taxonomy" id="412755"/>
    <lineage>
        <taxon>unclassified sequences</taxon>
        <taxon>metagenomes</taxon>
        <taxon>ecological metagenomes</taxon>
    </lineage>
</organism>
<dbReference type="AlphaFoldDB" id="A0A0F9QNU9"/>
<accession>A0A0F9QNU9</accession>
<protein>
    <submittedName>
        <fullName evidence="1">Uncharacterized protein</fullName>
    </submittedName>
</protein>
<gene>
    <name evidence="1" type="ORF">LCGC14_0696410</name>
</gene>